<dbReference type="PANTHER" id="PTHR30146:SF95">
    <property type="entry name" value="RIBOSE OPERON REPRESSOR"/>
    <property type="match status" value="1"/>
</dbReference>
<dbReference type="AlphaFoldDB" id="A0A6L5X6L6"/>
<accession>A0A6L5X6L6</accession>
<evidence type="ECO:0000256" key="4">
    <source>
        <dbReference type="ARBA" id="ARBA00023163"/>
    </source>
</evidence>
<dbReference type="Proteomes" id="UP000481852">
    <property type="component" value="Unassembled WGS sequence"/>
</dbReference>
<feature type="domain" description="HTH lacI-type" evidence="5">
    <location>
        <begin position="2"/>
        <end position="56"/>
    </location>
</feature>
<dbReference type="SUPFAM" id="SSF53822">
    <property type="entry name" value="Periplasmic binding protein-like I"/>
    <property type="match status" value="1"/>
</dbReference>
<evidence type="ECO:0000259" key="5">
    <source>
        <dbReference type="PROSITE" id="PS50932"/>
    </source>
</evidence>
<dbReference type="CDD" id="cd01392">
    <property type="entry name" value="HTH_LacI"/>
    <property type="match status" value="1"/>
</dbReference>
<evidence type="ECO:0000256" key="3">
    <source>
        <dbReference type="ARBA" id="ARBA00023125"/>
    </source>
</evidence>
<reference evidence="6 7" key="1">
    <citation type="submission" date="2019-08" db="EMBL/GenBank/DDBJ databases">
        <title>In-depth cultivation of the pig gut microbiome towards novel bacterial diversity and tailored functional studies.</title>
        <authorList>
            <person name="Wylensek D."/>
            <person name="Hitch T.C.A."/>
            <person name="Clavel T."/>
        </authorList>
    </citation>
    <scope>NUCLEOTIDE SEQUENCE [LARGE SCALE GENOMIC DNA]</scope>
    <source>
        <strain evidence="6 7">Oil+RF-744-WCA-WT-11</strain>
    </source>
</reference>
<dbReference type="CDD" id="cd06291">
    <property type="entry name" value="PBP1_Qymf-like"/>
    <property type="match status" value="1"/>
</dbReference>
<dbReference type="PRINTS" id="PR00036">
    <property type="entry name" value="HTHLACI"/>
</dbReference>
<dbReference type="InterPro" id="IPR000843">
    <property type="entry name" value="HTH_LacI"/>
</dbReference>
<dbReference type="InterPro" id="IPR046335">
    <property type="entry name" value="LacI/GalR-like_sensor"/>
</dbReference>
<keyword evidence="4" id="KW-0804">Transcription</keyword>
<keyword evidence="3" id="KW-0238">DNA-binding</keyword>
<evidence type="ECO:0000256" key="2">
    <source>
        <dbReference type="ARBA" id="ARBA00023015"/>
    </source>
</evidence>
<dbReference type="RefSeq" id="WP_154527393.1">
    <property type="nucleotide sequence ID" value="NZ_JAQYJL010000010.1"/>
</dbReference>
<sequence length="325" mass="36006">MATLKDVAKAAGLSVGTVSRVLNNRGYISDETRQSVYAAMERLNYQPNEVARSLSKQKSNTIGLIMPSIEHPYFAKLISCLERAAYEQEYKVLLFCAYGIDDQEKKFVEACRSNRVAGLIICSDTVRTQTFNNLGFPLVSYERYLDSSDACVLCDNHEGGRMAAQELIAKGCRRIGCLSGTSRVGLPADTRKEGFLEACRQQEIETVELDFPPERTVDSGYYPDILEFLKRNEGIDGLFCGSDVIAAEAIQAAVELGISVPDRMKIIGYDDTLLSELTMPKITTIHQPVKEMAEMCIDLIDKKNNGDFVPARTIFHVSLVSRGTA</sequence>
<dbReference type="Gene3D" id="3.40.50.2300">
    <property type="match status" value="2"/>
</dbReference>
<dbReference type="Gene3D" id="1.10.260.40">
    <property type="entry name" value="lambda repressor-like DNA-binding domains"/>
    <property type="match status" value="1"/>
</dbReference>
<name>A0A6L5X6L6_9FIRM</name>
<dbReference type="GO" id="GO:0003700">
    <property type="term" value="F:DNA-binding transcription factor activity"/>
    <property type="evidence" value="ECO:0007669"/>
    <property type="project" value="TreeGrafter"/>
</dbReference>
<dbReference type="SMART" id="SM00354">
    <property type="entry name" value="HTH_LACI"/>
    <property type="match status" value="1"/>
</dbReference>
<keyword evidence="7" id="KW-1185">Reference proteome</keyword>
<comment type="caution">
    <text evidence="6">The sequence shown here is derived from an EMBL/GenBank/DDBJ whole genome shotgun (WGS) entry which is preliminary data.</text>
</comment>
<proteinExistence type="predicted"/>
<dbReference type="InterPro" id="IPR028082">
    <property type="entry name" value="Peripla_BP_I"/>
</dbReference>
<dbReference type="SUPFAM" id="SSF47413">
    <property type="entry name" value="lambda repressor-like DNA-binding domains"/>
    <property type="match status" value="1"/>
</dbReference>
<keyword evidence="2" id="KW-0805">Transcription regulation</keyword>
<dbReference type="Pfam" id="PF00356">
    <property type="entry name" value="LacI"/>
    <property type="match status" value="1"/>
</dbReference>
<protein>
    <submittedName>
        <fullName evidence="6">LacI family transcriptional regulator</fullName>
    </submittedName>
</protein>
<dbReference type="Pfam" id="PF13377">
    <property type="entry name" value="Peripla_BP_3"/>
    <property type="match status" value="1"/>
</dbReference>
<dbReference type="PROSITE" id="PS50932">
    <property type="entry name" value="HTH_LACI_2"/>
    <property type="match status" value="1"/>
</dbReference>
<evidence type="ECO:0000313" key="6">
    <source>
        <dbReference type="EMBL" id="MSS15999.1"/>
    </source>
</evidence>
<dbReference type="GO" id="GO:0000976">
    <property type="term" value="F:transcription cis-regulatory region binding"/>
    <property type="evidence" value="ECO:0007669"/>
    <property type="project" value="TreeGrafter"/>
</dbReference>
<organism evidence="6 7">
    <name type="scientific">Porcincola intestinalis</name>
    <dbReference type="NCBI Taxonomy" id="2606632"/>
    <lineage>
        <taxon>Bacteria</taxon>
        <taxon>Bacillati</taxon>
        <taxon>Bacillota</taxon>
        <taxon>Clostridia</taxon>
        <taxon>Lachnospirales</taxon>
        <taxon>Lachnospiraceae</taxon>
        <taxon>Porcincola</taxon>
    </lineage>
</organism>
<gene>
    <name evidence="6" type="ORF">FYJ35_13350</name>
</gene>
<dbReference type="EMBL" id="VULZ01000019">
    <property type="protein sequence ID" value="MSS15999.1"/>
    <property type="molecule type" value="Genomic_DNA"/>
</dbReference>
<keyword evidence="1" id="KW-0678">Repressor</keyword>
<evidence type="ECO:0000313" key="7">
    <source>
        <dbReference type="Proteomes" id="UP000481852"/>
    </source>
</evidence>
<dbReference type="PANTHER" id="PTHR30146">
    <property type="entry name" value="LACI-RELATED TRANSCRIPTIONAL REPRESSOR"/>
    <property type="match status" value="1"/>
</dbReference>
<evidence type="ECO:0000256" key="1">
    <source>
        <dbReference type="ARBA" id="ARBA00022491"/>
    </source>
</evidence>
<dbReference type="InterPro" id="IPR010982">
    <property type="entry name" value="Lambda_DNA-bd_dom_sf"/>
</dbReference>